<organism evidence="1 2">
    <name type="scientific">Erythrobacter longus</name>
    <dbReference type="NCBI Taxonomy" id="1044"/>
    <lineage>
        <taxon>Bacteria</taxon>
        <taxon>Pseudomonadati</taxon>
        <taxon>Pseudomonadota</taxon>
        <taxon>Alphaproteobacteria</taxon>
        <taxon>Sphingomonadales</taxon>
        <taxon>Erythrobacteraceae</taxon>
        <taxon>Erythrobacter/Porphyrobacter group</taxon>
        <taxon>Erythrobacter</taxon>
    </lineage>
</organism>
<dbReference type="EMBL" id="JMIW01000003">
    <property type="protein sequence ID" value="KEO90514.1"/>
    <property type="molecule type" value="Genomic_DNA"/>
</dbReference>
<accession>A0A074MAT2</accession>
<dbReference type="AlphaFoldDB" id="A0A074MAT2"/>
<proteinExistence type="predicted"/>
<evidence type="ECO:0000313" key="2">
    <source>
        <dbReference type="Proteomes" id="UP000027647"/>
    </source>
</evidence>
<keyword evidence="2" id="KW-1185">Reference proteome</keyword>
<reference evidence="1 2" key="1">
    <citation type="submission" date="2014-04" db="EMBL/GenBank/DDBJ databases">
        <title>A comprehensive comparison of genomes of Erythrobacter spp. strains.</title>
        <authorList>
            <person name="Zheng Q."/>
        </authorList>
    </citation>
    <scope>NUCLEOTIDE SEQUENCE [LARGE SCALE GENOMIC DNA]</scope>
    <source>
        <strain evidence="1 2">DSM 6997</strain>
    </source>
</reference>
<name>A0A074MAT2_ERYLO</name>
<dbReference type="Proteomes" id="UP000027647">
    <property type="component" value="Unassembled WGS sequence"/>
</dbReference>
<dbReference type="OrthoDB" id="7407973at2"/>
<comment type="caution">
    <text evidence="1">The sequence shown here is derived from an EMBL/GenBank/DDBJ whole genome shotgun (WGS) entry which is preliminary data.</text>
</comment>
<sequence>MAAEPSVNHKLMVSREGLEVMAEAVKALTLREERFQRLSDVITTALETVEPESAALPEGFGEDPPLGGPIPINLRLTKRLNKELDMFRASLCERGISHCGVRETVIYCAMQIATE</sequence>
<evidence type="ECO:0000313" key="1">
    <source>
        <dbReference type="EMBL" id="KEO90514.1"/>
    </source>
</evidence>
<dbReference type="RefSeq" id="WP_034959958.1">
    <property type="nucleotide sequence ID" value="NZ_JMIW01000003.1"/>
</dbReference>
<protein>
    <submittedName>
        <fullName evidence="1">Uncharacterized protein</fullName>
    </submittedName>
</protein>
<gene>
    <name evidence="1" type="ORF">EH31_10530</name>
</gene>